<dbReference type="OrthoDB" id="41192at2759"/>
<evidence type="ECO:0000256" key="2">
    <source>
        <dbReference type="ARBA" id="ARBA00022448"/>
    </source>
</evidence>
<keyword evidence="6 8" id="KW-0472">Membrane</keyword>
<accession>A0A448ZCC3</accession>
<feature type="compositionally biased region" description="Polar residues" evidence="7">
    <location>
        <begin position="189"/>
        <end position="200"/>
    </location>
</feature>
<evidence type="ECO:0000256" key="7">
    <source>
        <dbReference type="SAM" id="MobiDB-lite"/>
    </source>
</evidence>
<evidence type="ECO:0000256" key="1">
    <source>
        <dbReference type="ARBA" id="ARBA00004141"/>
    </source>
</evidence>
<feature type="compositionally biased region" description="Polar residues" evidence="7">
    <location>
        <begin position="652"/>
        <end position="667"/>
    </location>
</feature>
<reference evidence="9 10" key="1">
    <citation type="submission" date="2019-01" db="EMBL/GenBank/DDBJ databases">
        <authorList>
            <person name="Ferrante I. M."/>
        </authorList>
    </citation>
    <scope>NUCLEOTIDE SEQUENCE [LARGE SCALE GENOMIC DNA]</scope>
    <source>
        <strain evidence="9 10">B856</strain>
    </source>
</reference>
<dbReference type="Proteomes" id="UP000291116">
    <property type="component" value="Unassembled WGS sequence"/>
</dbReference>
<dbReference type="EMBL" id="CAACVS010000230">
    <property type="protein sequence ID" value="VEU39697.1"/>
    <property type="molecule type" value="Genomic_DNA"/>
</dbReference>
<dbReference type="Pfam" id="PF25539">
    <property type="entry name" value="Bestrophin_2"/>
    <property type="match status" value="1"/>
</dbReference>
<name>A0A448ZCC3_9STRA</name>
<feature type="compositionally biased region" description="Low complexity" evidence="7">
    <location>
        <begin position="622"/>
        <end position="640"/>
    </location>
</feature>
<evidence type="ECO:0000256" key="5">
    <source>
        <dbReference type="ARBA" id="ARBA00023065"/>
    </source>
</evidence>
<feature type="region of interest" description="Disordered" evidence="7">
    <location>
        <begin position="615"/>
        <end position="667"/>
    </location>
</feature>
<dbReference type="PANTHER" id="PTHR33281:SF20">
    <property type="match status" value="1"/>
</dbReference>
<evidence type="ECO:0000313" key="9">
    <source>
        <dbReference type="EMBL" id="VEU39697.1"/>
    </source>
</evidence>
<dbReference type="AlphaFoldDB" id="A0A448ZCC3"/>
<feature type="region of interest" description="Disordered" evidence="7">
    <location>
        <begin position="135"/>
        <end position="245"/>
    </location>
</feature>
<feature type="compositionally biased region" description="Basic and acidic residues" evidence="7">
    <location>
        <begin position="208"/>
        <end position="226"/>
    </location>
</feature>
<keyword evidence="2" id="KW-0813">Transport</keyword>
<gene>
    <name evidence="9" type="ORF">PSNMU_V1.4_AUG-EV-PASAV3_0065540</name>
</gene>
<organism evidence="9 10">
    <name type="scientific">Pseudo-nitzschia multistriata</name>
    <dbReference type="NCBI Taxonomy" id="183589"/>
    <lineage>
        <taxon>Eukaryota</taxon>
        <taxon>Sar</taxon>
        <taxon>Stramenopiles</taxon>
        <taxon>Ochrophyta</taxon>
        <taxon>Bacillariophyta</taxon>
        <taxon>Bacillariophyceae</taxon>
        <taxon>Bacillariophycidae</taxon>
        <taxon>Bacillariales</taxon>
        <taxon>Bacillariaceae</taxon>
        <taxon>Pseudo-nitzschia</taxon>
    </lineage>
</organism>
<dbReference type="GO" id="GO:0005254">
    <property type="term" value="F:chloride channel activity"/>
    <property type="evidence" value="ECO:0007669"/>
    <property type="project" value="InterPro"/>
</dbReference>
<feature type="transmembrane region" description="Helical" evidence="8">
    <location>
        <begin position="508"/>
        <end position="532"/>
    </location>
</feature>
<protein>
    <submittedName>
        <fullName evidence="9">Uncharacterized protein</fullName>
    </submittedName>
</protein>
<evidence type="ECO:0000313" key="10">
    <source>
        <dbReference type="Proteomes" id="UP000291116"/>
    </source>
</evidence>
<evidence type="ECO:0000256" key="4">
    <source>
        <dbReference type="ARBA" id="ARBA00022989"/>
    </source>
</evidence>
<feature type="transmembrane region" description="Helical" evidence="8">
    <location>
        <begin position="21"/>
        <end position="39"/>
    </location>
</feature>
<keyword evidence="5" id="KW-0406">Ion transport</keyword>
<evidence type="ECO:0000256" key="3">
    <source>
        <dbReference type="ARBA" id="ARBA00022692"/>
    </source>
</evidence>
<keyword evidence="3 8" id="KW-0812">Transmembrane</keyword>
<dbReference type="PANTHER" id="PTHR33281">
    <property type="entry name" value="UPF0187 PROTEIN YNEE"/>
    <property type="match status" value="1"/>
</dbReference>
<evidence type="ECO:0000256" key="8">
    <source>
        <dbReference type="SAM" id="Phobius"/>
    </source>
</evidence>
<evidence type="ECO:0000256" key="6">
    <source>
        <dbReference type="ARBA" id="ARBA00023136"/>
    </source>
</evidence>
<dbReference type="InterPro" id="IPR044669">
    <property type="entry name" value="YneE/VCCN1/2-like"/>
</dbReference>
<keyword evidence="10" id="KW-1185">Reference proteome</keyword>
<dbReference type="GO" id="GO:0016020">
    <property type="term" value="C:membrane"/>
    <property type="evidence" value="ECO:0007669"/>
    <property type="project" value="UniProtKB-SubCell"/>
</dbReference>
<comment type="subcellular location">
    <subcellularLocation>
        <location evidence="1">Membrane</location>
        <topology evidence="1">Multi-pass membrane protein</topology>
    </subcellularLocation>
</comment>
<sequence length="724" mass="81333">MITYNRSAFGWRLIFRAHGSAVYRSVLPSMISVLAYFLYHKYNTEYAGFAADDVLHPYAIGVLVSSSTFLIIFKLSQSYNRYWEACSSTYQFMSKWLDATSHTCCYHMQCDHYNDIKPPSFYDYPELNHLNMTRDRERSHTHSIHDVDDEETKDDNNVGLRNRKQSQTQTSAPTENYPPMPSRKMFSARSLSGSIRSDASSGEYGRNAPKDLKGRSTEEKSKEYKARAVAKSINKTSSHRSLPRAESRRAWAKEYSKMSTFSESIRTLYNLDVSRDMMDSESDEIYEEGIFDEKSLEPIPLVGKPRMDGNWGEYYSKKKKKKLSTFMDPNDPNKIDSKGFASMQGGRTPPLFIQELAHLSSLMNAVALATLRNDKEESESPLSIYEPGSPWPEVDPNNEELLKQTGFKAFFTALKTFLGVGLSKEERSEHNAAQPLPVIGGVSDAEIHFLQLARGASAKTQLCFNWLTEFIIREHLAGTLGDVGPPIISRIVQFLGDGMIYYNHSRKIMFIPFPFNHAQLSVIFVLFIIIVVPFLMHQYTDEPAVGALLTFLTVLCLQGINEVARDLENPFRNFPNELPLVTFQAQYNEALITMYAGYHPDFFWNGDQVLRMTQSKSKKQGLSKPNGSKSLSGSNGSLQSIDSGFSFAGENTPPTSVNAPAPVTNSLGNDSTEVAFMKRELEMQAKLIEQLFAKVGSTGSSFDELLPRAGATGLHEKDGAPAKK</sequence>
<proteinExistence type="predicted"/>
<keyword evidence="4 8" id="KW-1133">Transmembrane helix</keyword>
<feature type="compositionally biased region" description="Basic and acidic residues" evidence="7">
    <location>
        <begin position="135"/>
        <end position="146"/>
    </location>
</feature>
<feature type="compositionally biased region" description="Polar residues" evidence="7">
    <location>
        <begin position="165"/>
        <end position="174"/>
    </location>
</feature>
<feature type="transmembrane region" description="Helical" evidence="8">
    <location>
        <begin position="544"/>
        <end position="564"/>
    </location>
</feature>
<feature type="transmembrane region" description="Helical" evidence="8">
    <location>
        <begin position="54"/>
        <end position="73"/>
    </location>
</feature>